<comment type="caution">
    <text evidence="1">The sequence shown here is derived from an EMBL/GenBank/DDBJ whole genome shotgun (WGS) entry which is preliminary data.</text>
</comment>
<keyword evidence="2" id="KW-1185">Reference proteome</keyword>
<gene>
    <name evidence="1" type="ORF">NQ176_g3748</name>
</gene>
<protein>
    <submittedName>
        <fullName evidence="1">Uncharacterized protein</fullName>
    </submittedName>
</protein>
<evidence type="ECO:0000313" key="2">
    <source>
        <dbReference type="Proteomes" id="UP001143910"/>
    </source>
</evidence>
<dbReference type="Proteomes" id="UP001143910">
    <property type="component" value="Unassembled WGS sequence"/>
</dbReference>
<organism evidence="1 2">
    <name type="scientific">Zarea fungicola</name>
    <dbReference type="NCBI Taxonomy" id="93591"/>
    <lineage>
        <taxon>Eukaryota</taxon>
        <taxon>Fungi</taxon>
        <taxon>Dikarya</taxon>
        <taxon>Ascomycota</taxon>
        <taxon>Pezizomycotina</taxon>
        <taxon>Sordariomycetes</taxon>
        <taxon>Hypocreomycetidae</taxon>
        <taxon>Hypocreales</taxon>
        <taxon>Cordycipitaceae</taxon>
        <taxon>Zarea</taxon>
    </lineage>
</organism>
<accession>A0ACC1NJP9</accession>
<reference evidence="1" key="1">
    <citation type="submission" date="2022-08" db="EMBL/GenBank/DDBJ databases">
        <title>Genome Sequence of Lecanicillium fungicola.</title>
        <authorList>
            <person name="Buettner E."/>
        </authorList>
    </citation>
    <scope>NUCLEOTIDE SEQUENCE</scope>
    <source>
        <strain evidence="1">Babe33</strain>
    </source>
</reference>
<dbReference type="EMBL" id="JANJQO010000363">
    <property type="protein sequence ID" value="KAJ2978573.1"/>
    <property type="molecule type" value="Genomic_DNA"/>
</dbReference>
<proteinExistence type="predicted"/>
<evidence type="ECO:0000313" key="1">
    <source>
        <dbReference type="EMBL" id="KAJ2978573.1"/>
    </source>
</evidence>
<sequence>MTKQGKPPRLGYEALEVSRVTPASGSTVKYTSRYPAWRARVDLPAGVSEQPTKTKTSQSPGVFGGLVYGQAPLAAAREIELEERQSGKDKKGYMGIHSIQGVFSLAGHADRPFVHEVTDVHTGNSFATRLVQTRQPAQPSVPETGPFDPLDANKELSGICFTCLTTFKRSTATPDEAQERESAQQRFAAILSARRPDEWEPCAVVNIDSVMDQAPNIGHGSFPVLDMYKVDMTGYNKDRPVAERRELILYRPNKPMPREDPNCHIACHAFEADRNGLTTLGCHLGYGYRWGRAASLSYSFYVHVNAQDAVMDNVGWWLQEVSYPRVSAGRCLMVSKIWSPEGRHIASGYQDGMVVPEDTSKL</sequence>
<name>A0ACC1NJP9_9HYPO</name>